<gene>
    <name evidence="2" type="ORF">L873DRAFT_1588859</name>
</gene>
<evidence type="ECO:0000256" key="1">
    <source>
        <dbReference type="SAM" id="Coils"/>
    </source>
</evidence>
<protein>
    <submittedName>
        <fullName evidence="2">Uncharacterized protein</fullName>
    </submittedName>
</protein>
<keyword evidence="1" id="KW-0175">Coiled coil</keyword>
<organism evidence="2 3">
    <name type="scientific">Choiromyces venosus 120613-1</name>
    <dbReference type="NCBI Taxonomy" id="1336337"/>
    <lineage>
        <taxon>Eukaryota</taxon>
        <taxon>Fungi</taxon>
        <taxon>Dikarya</taxon>
        <taxon>Ascomycota</taxon>
        <taxon>Pezizomycotina</taxon>
        <taxon>Pezizomycetes</taxon>
        <taxon>Pezizales</taxon>
        <taxon>Tuberaceae</taxon>
        <taxon>Choiromyces</taxon>
    </lineage>
</organism>
<evidence type="ECO:0000313" key="3">
    <source>
        <dbReference type="Proteomes" id="UP000276215"/>
    </source>
</evidence>
<reference evidence="2 3" key="1">
    <citation type="journal article" date="2018" name="Nat. Ecol. Evol.">
        <title>Pezizomycetes genomes reveal the molecular basis of ectomycorrhizal truffle lifestyle.</title>
        <authorList>
            <person name="Murat C."/>
            <person name="Payen T."/>
            <person name="Noel B."/>
            <person name="Kuo A."/>
            <person name="Morin E."/>
            <person name="Chen J."/>
            <person name="Kohler A."/>
            <person name="Krizsan K."/>
            <person name="Balestrini R."/>
            <person name="Da Silva C."/>
            <person name="Montanini B."/>
            <person name="Hainaut M."/>
            <person name="Levati E."/>
            <person name="Barry K.W."/>
            <person name="Belfiori B."/>
            <person name="Cichocki N."/>
            <person name="Clum A."/>
            <person name="Dockter R.B."/>
            <person name="Fauchery L."/>
            <person name="Guy J."/>
            <person name="Iotti M."/>
            <person name="Le Tacon F."/>
            <person name="Lindquist E.A."/>
            <person name="Lipzen A."/>
            <person name="Malagnac F."/>
            <person name="Mello A."/>
            <person name="Molinier V."/>
            <person name="Miyauchi S."/>
            <person name="Poulain J."/>
            <person name="Riccioni C."/>
            <person name="Rubini A."/>
            <person name="Sitrit Y."/>
            <person name="Splivallo R."/>
            <person name="Traeger S."/>
            <person name="Wang M."/>
            <person name="Zifcakova L."/>
            <person name="Wipf D."/>
            <person name="Zambonelli A."/>
            <person name="Paolocci F."/>
            <person name="Nowrousian M."/>
            <person name="Ottonello S."/>
            <person name="Baldrian P."/>
            <person name="Spatafora J.W."/>
            <person name="Henrissat B."/>
            <person name="Nagy L.G."/>
            <person name="Aury J.M."/>
            <person name="Wincker P."/>
            <person name="Grigoriev I.V."/>
            <person name="Bonfante P."/>
            <person name="Martin F.M."/>
        </authorList>
    </citation>
    <scope>NUCLEOTIDE SEQUENCE [LARGE SCALE GENOMIC DNA]</scope>
    <source>
        <strain evidence="2 3">120613-1</strain>
    </source>
</reference>
<evidence type="ECO:0000313" key="2">
    <source>
        <dbReference type="EMBL" id="RPA88687.1"/>
    </source>
</evidence>
<feature type="non-terminal residue" evidence="2">
    <location>
        <position position="78"/>
    </location>
</feature>
<dbReference type="Proteomes" id="UP000276215">
    <property type="component" value="Unassembled WGS sequence"/>
</dbReference>
<feature type="non-terminal residue" evidence="2">
    <location>
        <position position="1"/>
    </location>
</feature>
<feature type="coiled-coil region" evidence="1">
    <location>
        <begin position="32"/>
        <end position="59"/>
    </location>
</feature>
<keyword evidence="3" id="KW-1185">Reference proteome</keyword>
<dbReference type="AlphaFoldDB" id="A0A3N4ITK2"/>
<dbReference type="STRING" id="1336337.A0A3N4ITK2"/>
<dbReference type="OrthoDB" id="4507940at2759"/>
<sequence>EQVEYILEVLQPRPFWTLWMLKTRGVTIHRVFQVYQDIFDHLEIQIAKLEQKRMQQKVDIREGLLKAKVKAVAYYGKT</sequence>
<accession>A0A3N4ITK2</accession>
<name>A0A3N4ITK2_9PEZI</name>
<proteinExistence type="predicted"/>
<dbReference type="EMBL" id="ML120712">
    <property type="protein sequence ID" value="RPA88687.1"/>
    <property type="molecule type" value="Genomic_DNA"/>
</dbReference>